<evidence type="ECO:0000259" key="9">
    <source>
        <dbReference type="PROSITE" id="PS50405"/>
    </source>
</evidence>
<dbReference type="Pfam" id="PF02798">
    <property type="entry name" value="GST_N"/>
    <property type="match status" value="1"/>
</dbReference>
<dbReference type="PANTHER" id="PTHR43917:SF8">
    <property type="entry name" value="GH16740P-RELATED"/>
    <property type="match status" value="1"/>
</dbReference>
<evidence type="ECO:0000256" key="7">
    <source>
        <dbReference type="ARBA" id="ARBA00047960"/>
    </source>
</evidence>
<dbReference type="SUPFAM" id="SSF47616">
    <property type="entry name" value="GST C-terminal domain-like"/>
    <property type="match status" value="1"/>
</dbReference>
<evidence type="ECO:0000256" key="4">
    <source>
        <dbReference type="ARBA" id="ARBA00012452"/>
    </source>
</evidence>
<dbReference type="GO" id="GO:0004364">
    <property type="term" value="F:glutathione transferase activity"/>
    <property type="evidence" value="ECO:0007669"/>
    <property type="project" value="UniProtKB-EC"/>
</dbReference>
<proteinExistence type="inferred from homology"/>
<dbReference type="InterPro" id="IPR004046">
    <property type="entry name" value="GST_C"/>
</dbReference>
<evidence type="ECO:0000313" key="11">
    <source>
        <dbReference type="Proteomes" id="UP001566132"/>
    </source>
</evidence>
<comment type="caution">
    <text evidence="10">The sequence shown here is derived from an EMBL/GenBank/DDBJ whole genome shotgun (WGS) entry which is preliminary data.</text>
</comment>
<dbReference type="InterPro" id="IPR004045">
    <property type="entry name" value="Glutathione_S-Trfase_N"/>
</dbReference>
<dbReference type="InterPro" id="IPR040079">
    <property type="entry name" value="Glutathione_S-Trfase"/>
</dbReference>
<protein>
    <recommendedName>
        <fullName evidence="4">glutathione transferase</fullName>
        <ecNumber evidence="4">2.5.1.18</ecNumber>
    </recommendedName>
</protein>
<dbReference type="Gene3D" id="1.20.1050.10">
    <property type="match status" value="1"/>
</dbReference>
<evidence type="ECO:0000256" key="5">
    <source>
        <dbReference type="ARBA" id="ARBA00022490"/>
    </source>
</evidence>
<comment type="similarity">
    <text evidence="2">Belongs to the GST superfamily. Theta family.</text>
</comment>
<feature type="domain" description="GST N-terminal" evidence="8">
    <location>
        <begin position="2"/>
        <end position="84"/>
    </location>
</feature>
<dbReference type="AlphaFoldDB" id="A0ABD1FA66"/>
<dbReference type="InterPro" id="IPR036282">
    <property type="entry name" value="Glutathione-S-Trfase_C_sf"/>
</dbReference>
<dbReference type="FunFam" id="3.40.30.10:FF:000176">
    <property type="entry name" value="Glutathione S-transferase theta-1"/>
    <property type="match status" value="1"/>
</dbReference>
<comment type="catalytic activity">
    <reaction evidence="7">
        <text>RX + glutathione = an S-substituted glutathione + a halide anion + H(+)</text>
        <dbReference type="Rhea" id="RHEA:16437"/>
        <dbReference type="ChEBI" id="CHEBI:15378"/>
        <dbReference type="ChEBI" id="CHEBI:16042"/>
        <dbReference type="ChEBI" id="CHEBI:17792"/>
        <dbReference type="ChEBI" id="CHEBI:57925"/>
        <dbReference type="ChEBI" id="CHEBI:90779"/>
        <dbReference type="EC" id="2.5.1.18"/>
    </reaction>
</comment>
<dbReference type="EC" id="2.5.1.18" evidence="4"/>
<name>A0ABD1FA66_HYPHA</name>
<gene>
    <name evidence="10" type="ORF">ABEB36_003533</name>
</gene>
<dbReference type="CDD" id="cd03050">
    <property type="entry name" value="GST_N_Theta"/>
    <property type="match status" value="1"/>
</dbReference>
<comment type="subunit">
    <text evidence="3">Homodimer.</text>
</comment>
<sequence>MPVLKYYYDVLSQPARAVYIFLKLTKIPFEPHLVGLGKLEHLTDEFKQNLNRFQKIPFIHHGDFKLAESVAIVGYLSREYRNLVPDYLYPSDSKAQARVDEYLNWQHMNTRLCCASYFMYKWLLPLRTKSPPDQDKVEEAKSRMLSCLDEIEELWLGQGHKYITGNTVSVADIFAASELEQPRLAGFDPTEGRPVLKAWLDSVKKDCNPYYDEAHIVLNKIVNKQKAKL</sequence>
<dbReference type="Pfam" id="PF00043">
    <property type="entry name" value="GST_C"/>
    <property type="match status" value="1"/>
</dbReference>
<keyword evidence="5" id="KW-0963">Cytoplasm</keyword>
<reference evidence="10 11" key="1">
    <citation type="submission" date="2024-05" db="EMBL/GenBank/DDBJ databases">
        <title>Genetic variation in Jamaican populations of the coffee berry borer (Hypothenemus hampei).</title>
        <authorList>
            <person name="Errbii M."/>
            <person name="Myrie A."/>
        </authorList>
    </citation>
    <scope>NUCLEOTIDE SEQUENCE [LARGE SCALE GENOMIC DNA]</scope>
    <source>
        <strain evidence="10">JA-Hopewell-2020-01-JO</strain>
        <tissue evidence="10">Whole body</tissue>
    </source>
</reference>
<evidence type="ECO:0000313" key="10">
    <source>
        <dbReference type="EMBL" id="KAL1514246.1"/>
    </source>
</evidence>
<dbReference type="InterPro" id="IPR051369">
    <property type="entry name" value="GST_Theta"/>
</dbReference>
<evidence type="ECO:0000256" key="1">
    <source>
        <dbReference type="ARBA" id="ARBA00004496"/>
    </source>
</evidence>
<dbReference type="InterPro" id="IPR040075">
    <property type="entry name" value="GST_N_Theta"/>
</dbReference>
<accession>A0ABD1FA66</accession>
<dbReference type="CDD" id="cd03183">
    <property type="entry name" value="GST_C_Theta"/>
    <property type="match status" value="1"/>
</dbReference>
<organism evidence="10 11">
    <name type="scientific">Hypothenemus hampei</name>
    <name type="common">Coffee berry borer</name>
    <dbReference type="NCBI Taxonomy" id="57062"/>
    <lineage>
        <taxon>Eukaryota</taxon>
        <taxon>Metazoa</taxon>
        <taxon>Ecdysozoa</taxon>
        <taxon>Arthropoda</taxon>
        <taxon>Hexapoda</taxon>
        <taxon>Insecta</taxon>
        <taxon>Pterygota</taxon>
        <taxon>Neoptera</taxon>
        <taxon>Endopterygota</taxon>
        <taxon>Coleoptera</taxon>
        <taxon>Polyphaga</taxon>
        <taxon>Cucujiformia</taxon>
        <taxon>Curculionidae</taxon>
        <taxon>Scolytinae</taxon>
        <taxon>Hypothenemus</taxon>
    </lineage>
</organism>
<dbReference type="SFLD" id="SFLDG00358">
    <property type="entry name" value="Main_(cytGST)"/>
    <property type="match status" value="1"/>
</dbReference>
<evidence type="ECO:0000256" key="6">
    <source>
        <dbReference type="ARBA" id="ARBA00022679"/>
    </source>
</evidence>
<dbReference type="PROSITE" id="PS50405">
    <property type="entry name" value="GST_CTER"/>
    <property type="match status" value="1"/>
</dbReference>
<dbReference type="GO" id="GO:0005737">
    <property type="term" value="C:cytoplasm"/>
    <property type="evidence" value="ECO:0007669"/>
    <property type="project" value="UniProtKB-SubCell"/>
</dbReference>
<dbReference type="InterPro" id="IPR036249">
    <property type="entry name" value="Thioredoxin-like_sf"/>
</dbReference>
<dbReference type="FunFam" id="1.20.1050.10:FF:000008">
    <property type="entry name" value="Glutathione S-transferase theta-1"/>
    <property type="match status" value="1"/>
</dbReference>
<evidence type="ECO:0000256" key="3">
    <source>
        <dbReference type="ARBA" id="ARBA00011738"/>
    </source>
</evidence>
<evidence type="ECO:0000259" key="8">
    <source>
        <dbReference type="PROSITE" id="PS50404"/>
    </source>
</evidence>
<dbReference type="InterPro" id="IPR040077">
    <property type="entry name" value="GST_C_Theta"/>
</dbReference>
<dbReference type="SUPFAM" id="SSF52833">
    <property type="entry name" value="Thioredoxin-like"/>
    <property type="match status" value="1"/>
</dbReference>
<comment type="subcellular location">
    <subcellularLocation>
        <location evidence="1">Cytoplasm</location>
    </subcellularLocation>
</comment>
<dbReference type="InterPro" id="IPR010987">
    <property type="entry name" value="Glutathione-S-Trfase_C-like"/>
</dbReference>
<dbReference type="Proteomes" id="UP001566132">
    <property type="component" value="Unassembled WGS sequence"/>
</dbReference>
<keyword evidence="11" id="KW-1185">Reference proteome</keyword>
<dbReference type="PROSITE" id="PS50404">
    <property type="entry name" value="GST_NTER"/>
    <property type="match status" value="1"/>
</dbReference>
<dbReference type="Gene3D" id="3.40.30.10">
    <property type="entry name" value="Glutaredoxin"/>
    <property type="match status" value="1"/>
</dbReference>
<evidence type="ECO:0000256" key="2">
    <source>
        <dbReference type="ARBA" id="ARBA00009899"/>
    </source>
</evidence>
<keyword evidence="6" id="KW-0808">Transferase</keyword>
<dbReference type="SFLD" id="SFLDS00019">
    <property type="entry name" value="Glutathione_Transferase_(cytos"/>
    <property type="match status" value="1"/>
</dbReference>
<dbReference type="PANTHER" id="PTHR43917">
    <property type="match status" value="1"/>
</dbReference>
<feature type="domain" description="GST C-terminal" evidence="9">
    <location>
        <begin position="92"/>
        <end position="229"/>
    </location>
</feature>
<dbReference type="EMBL" id="JBDJPC010000002">
    <property type="protein sequence ID" value="KAL1514246.1"/>
    <property type="molecule type" value="Genomic_DNA"/>
</dbReference>